<dbReference type="SMART" id="SM00184">
    <property type="entry name" value="RING"/>
    <property type="match status" value="1"/>
</dbReference>
<dbReference type="PROSITE" id="PS50089">
    <property type="entry name" value="ZF_RING_2"/>
    <property type="match status" value="1"/>
</dbReference>
<dbReference type="InterPro" id="IPR045191">
    <property type="entry name" value="MBR1/2-like"/>
</dbReference>
<feature type="region of interest" description="Disordered" evidence="10">
    <location>
        <begin position="1"/>
        <end position="29"/>
    </location>
</feature>
<keyword evidence="4" id="KW-0808">Transferase</keyword>
<feature type="compositionally biased region" description="Low complexity" evidence="10">
    <location>
        <begin position="469"/>
        <end position="481"/>
    </location>
</feature>
<dbReference type="EC" id="2.3.2.27" evidence="3"/>
<evidence type="ECO:0000313" key="12">
    <source>
        <dbReference type="Proteomes" id="UP000189703"/>
    </source>
</evidence>
<evidence type="ECO:0000256" key="6">
    <source>
        <dbReference type="ARBA" id="ARBA00022771"/>
    </source>
</evidence>
<comment type="catalytic activity">
    <reaction evidence="1">
        <text>S-ubiquitinyl-[E2 ubiquitin-conjugating enzyme]-L-cysteine + [acceptor protein]-L-lysine = [E2 ubiquitin-conjugating enzyme]-L-cysteine + N(6)-ubiquitinyl-[acceptor protein]-L-lysine.</text>
        <dbReference type="EC" id="2.3.2.27"/>
    </reaction>
</comment>
<feature type="compositionally biased region" description="Polar residues" evidence="10">
    <location>
        <begin position="187"/>
        <end position="208"/>
    </location>
</feature>
<evidence type="ECO:0000256" key="10">
    <source>
        <dbReference type="SAM" id="MobiDB-lite"/>
    </source>
</evidence>
<dbReference type="GO" id="GO:0008270">
    <property type="term" value="F:zinc ion binding"/>
    <property type="evidence" value="ECO:0007669"/>
    <property type="project" value="UniProtKB-KW"/>
</dbReference>
<dbReference type="GO" id="GO:0061630">
    <property type="term" value="F:ubiquitin protein ligase activity"/>
    <property type="evidence" value="ECO:0000318"/>
    <property type="project" value="GO_Central"/>
</dbReference>
<dbReference type="OMA" id="HIFWNNM"/>
<accession>A0A1U8ARB2</accession>
<feature type="region of interest" description="Disordered" evidence="10">
    <location>
        <begin position="512"/>
        <end position="560"/>
    </location>
</feature>
<dbReference type="PANTHER" id="PTHR22937:SF224">
    <property type="entry name" value="E3 UBIQUITIN-PROTEIN LIGASE MBR1-RELATED"/>
    <property type="match status" value="1"/>
</dbReference>
<dbReference type="Proteomes" id="UP000189703">
    <property type="component" value="Unplaced"/>
</dbReference>
<evidence type="ECO:0000256" key="9">
    <source>
        <dbReference type="PROSITE-ProRule" id="PRU00175"/>
    </source>
</evidence>
<evidence type="ECO:0000313" key="13">
    <source>
        <dbReference type="RefSeq" id="XP_010270243.1"/>
    </source>
</evidence>
<feature type="region of interest" description="Disordered" evidence="10">
    <location>
        <begin position="302"/>
        <end position="425"/>
    </location>
</feature>
<dbReference type="KEGG" id="nnu:104606634"/>
<evidence type="ECO:0000256" key="4">
    <source>
        <dbReference type="ARBA" id="ARBA00022679"/>
    </source>
</evidence>
<dbReference type="RefSeq" id="XP_010270243.1">
    <property type="nucleotide sequence ID" value="XM_010271941.2"/>
</dbReference>
<evidence type="ECO:0000256" key="8">
    <source>
        <dbReference type="ARBA" id="ARBA00022833"/>
    </source>
</evidence>
<feature type="compositionally biased region" description="Polar residues" evidence="10">
    <location>
        <begin position="363"/>
        <end position="380"/>
    </location>
</feature>
<reference evidence="13 14" key="1">
    <citation type="submission" date="2025-04" db="UniProtKB">
        <authorList>
            <consortium name="RefSeq"/>
        </authorList>
    </citation>
    <scope>IDENTIFICATION</scope>
</reference>
<comment type="pathway">
    <text evidence="2">Protein modification; protein ubiquitination.</text>
</comment>
<feature type="region of interest" description="Disordered" evidence="10">
    <location>
        <begin position="184"/>
        <end position="222"/>
    </location>
</feature>
<feature type="compositionally biased region" description="Polar residues" evidence="10">
    <location>
        <begin position="514"/>
        <end position="523"/>
    </location>
</feature>
<evidence type="ECO:0000256" key="3">
    <source>
        <dbReference type="ARBA" id="ARBA00012483"/>
    </source>
</evidence>
<dbReference type="Pfam" id="PF13639">
    <property type="entry name" value="zf-RING_2"/>
    <property type="match status" value="1"/>
</dbReference>
<evidence type="ECO:0000256" key="7">
    <source>
        <dbReference type="ARBA" id="ARBA00022786"/>
    </source>
</evidence>
<feature type="compositionally biased region" description="Low complexity" evidence="10">
    <location>
        <begin position="524"/>
        <end position="535"/>
    </location>
</feature>
<feature type="region of interest" description="Disordered" evidence="10">
    <location>
        <begin position="52"/>
        <end position="86"/>
    </location>
</feature>
<dbReference type="GO" id="GO:0010228">
    <property type="term" value="P:vegetative to reproductive phase transition of meristem"/>
    <property type="evidence" value="ECO:0007669"/>
    <property type="project" value="UniProtKB-ARBA"/>
</dbReference>
<proteinExistence type="predicted"/>
<protein>
    <recommendedName>
        <fullName evidence="3">RING-type E3 ubiquitin transferase</fullName>
        <ecNumber evidence="3">2.3.2.27</ecNumber>
    </recommendedName>
</protein>
<dbReference type="OrthoDB" id="8062037at2759"/>
<keyword evidence="7" id="KW-0833">Ubl conjugation pathway</keyword>
<evidence type="ECO:0000259" key="11">
    <source>
        <dbReference type="PROSITE" id="PS50089"/>
    </source>
</evidence>
<dbReference type="GO" id="GO:0043161">
    <property type="term" value="P:proteasome-mediated ubiquitin-dependent protein catabolic process"/>
    <property type="evidence" value="ECO:0007669"/>
    <property type="project" value="UniProtKB-ARBA"/>
</dbReference>
<keyword evidence="6 9" id="KW-0863">Zinc-finger</keyword>
<feature type="compositionally biased region" description="Polar residues" evidence="10">
    <location>
        <begin position="52"/>
        <end position="65"/>
    </location>
</feature>
<sequence length="732" mass="78803">MQGQRSTVDSLPEAFEFDHGSGSSNTSMDQQHFWNTMLNPVENRLPEYILSPTETNTTYGNSSNDGRSLSGWSLGESSSGGTQNLRDETKMENGWSLSPSALAGGGSTLEERRYETTGILSLESVNISLNNSQDADAPLLLHNSRSDDIPQNINLNAGYVGSSHIGGRVIEGGGCSHMFKSVRLENEQTPSSSGSTDPFVSASASSGYLTEENDGRPGCSLDGRRLSCKRKALESASGPSLSGSSSCFQPAENSAWHAVPTRNNATTSLTISTAGENPSGVNHTEQLNPRIGIGMRIGSDNHPVLSAAGNAESSQRSFRMRTNPAHQQDSVPSNRSSTGSAIRRSHAWSPHQSSRHIPFSPLESRQTTSANATGQGQSNVMHIPGLPRSVHPLPWNGGSNSRGGSSSNPAISGDRSTVLREEANSRSIPRNISEHPVFVPATEMRNLAQDPTTWSLANGNMSLPGTVASSSRIGSSSNSHPSPSPAWVHHHNHPFQYQQRLSELVRRSLFASAGSESGSQTNNLPPLRSGPGSSSQEVVPSSGAAHQGNHQPHRRSPFWMDRQGDGVLGVPFSLRSLTAASEGRSRLVSEQLRSVLDLVRRGEGLRFEDVVILDQSVFYGVADLHDRHRDMRLDVDNMSYEELLALEERIGNVSTGLTEEAILKCLKQRKYLAINIGAPSEGEPCCICQEEYVGGEDVGTLDCGHDFHTGCIKQWLMHKNLCPICKTTALAT</sequence>
<feature type="region of interest" description="Disordered" evidence="10">
    <location>
        <begin position="465"/>
        <end position="490"/>
    </location>
</feature>
<keyword evidence="8" id="KW-0862">Zinc</keyword>
<dbReference type="FunFam" id="3.30.40.10:FF:000309">
    <property type="entry name" value="E3 ubiquitin-protein ligase MBR2"/>
    <property type="match status" value="1"/>
</dbReference>
<dbReference type="eggNOG" id="KOG0800">
    <property type="taxonomic scope" value="Eukaryota"/>
</dbReference>
<evidence type="ECO:0000313" key="14">
    <source>
        <dbReference type="RefSeq" id="XP_010270247.1"/>
    </source>
</evidence>
<keyword evidence="5" id="KW-0479">Metal-binding</keyword>
<dbReference type="RefSeq" id="XP_010270247.1">
    <property type="nucleotide sequence ID" value="XM_010271945.2"/>
</dbReference>
<dbReference type="AlphaFoldDB" id="A0A1U8ARB2"/>
<dbReference type="InterPro" id="IPR013083">
    <property type="entry name" value="Znf_RING/FYVE/PHD"/>
</dbReference>
<feature type="compositionally biased region" description="Low complexity" evidence="10">
    <location>
        <begin position="66"/>
        <end position="81"/>
    </location>
</feature>
<dbReference type="Gene3D" id="3.30.40.10">
    <property type="entry name" value="Zinc/RING finger domain, C3HC4 (zinc finger)"/>
    <property type="match status" value="1"/>
</dbReference>
<dbReference type="InterPro" id="IPR001841">
    <property type="entry name" value="Znf_RING"/>
</dbReference>
<keyword evidence="12" id="KW-1185">Reference proteome</keyword>
<evidence type="ECO:0000256" key="2">
    <source>
        <dbReference type="ARBA" id="ARBA00004906"/>
    </source>
</evidence>
<name>A0A1U8ARB2_NELNU</name>
<dbReference type="SUPFAM" id="SSF57850">
    <property type="entry name" value="RING/U-box"/>
    <property type="match status" value="1"/>
</dbReference>
<feature type="compositionally biased region" description="Polar residues" evidence="10">
    <location>
        <begin position="324"/>
        <end position="340"/>
    </location>
</feature>
<dbReference type="STRING" id="4432.A0A1U8ARB2"/>
<evidence type="ECO:0000256" key="5">
    <source>
        <dbReference type="ARBA" id="ARBA00022723"/>
    </source>
</evidence>
<organism evidence="12 13">
    <name type="scientific">Nelumbo nucifera</name>
    <name type="common">Sacred lotus</name>
    <dbReference type="NCBI Taxonomy" id="4432"/>
    <lineage>
        <taxon>Eukaryota</taxon>
        <taxon>Viridiplantae</taxon>
        <taxon>Streptophyta</taxon>
        <taxon>Embryophyta</taxon>
        <taxon>Tracheophyta</taxon>
        <taxon>Spermatophyta</taxon>
        <taxon>Magnoliopsida</taxon>
        <taxon>Proteales</taxon>
        <taxon>Nelumbonaceae</taxon>
        <taxon>Nelumbo</taxon>
    </lineage>
</organism>
<gene>
    <name evidence="13 14" type="primary">LOC104606634</name>
</gene>
<feature type="compositionally biased region" description="Low complexity" evidence="10">
    <location>
        <begin position="396"/>
        <end position="408"/>
    </location>
</feature>
<evidence type="ECO:0000256" key="1">
    <source>
        <dbReference type="ARBA" id="ARBA00000900"/>
    </source>
</evidence>
<dbReference type="PANTHER" id="PTHR22937">
    <property type="entry name" value="E3 UBIQUITIN-PROTEIN LIGASE RNF165"/>
    <property type="match status" value="1"/>
</dbReference>
<feature type="domain" description="RING-type" evidence="11">
    <location>
        <begin position="685"/>
        <end position="726"/>
    </location>
</feature>
<dbReference type="GeneID" id="104606634"/>